<name>A0A9P5RSI6_9FUNG</name>
<feature type="compositionally biased region" description="Polar residues" evidence="5">
    <location>
        <begin position="1209"/>
        <end position="1233"/>
    </location>
</feature>
<evidence type="ECO:0000256" key="3">
    <source>
        <dbReference type="ARBA" id="ARBA00022833"/>
    </source>
</evidence>
<protein>
    <recommendedName>
        <fullName evidence="6">DBF4-type domain-containing protein</fullName>
    </recommendedName>
</protein>
<feature type="compositionally biased region" description="Polar residues" evidence="5">
    <location>
        <begin position="924"/>
        <end position="933"/>
    </location>
</feature>
<sequence length="1319" mass="144784">MADRPLDPALQRAPLQESRAHNNINQLRPQLHGMNTLNTHHGLVNKAGLDVSSTRSSSANMPVKPTMAPQSDKDATRQRIALQQKPFTGNNAQNIKAPPGLARIPSNSMHKIKPVPFPGFTATTPSYTRSDANIENQNRSQSQHTDYAQHLPQPQDTEPRSQIRHKNRVSAEYGSPEWTQQMANVLPRCRFYFDSVDPSMIKKISDVVRRHRGTMTSFFSNEVTHIITTRPVPDESVLERIRNQDNTGQSPATQLDLRRATTKPSAQHAPNGEMGILVKALSLGIKIWTLDLTLKLLAPLAPGLVKQTDDRKLKDMLQYEKVHGVATVHIDNSTKPDFYAFQGKYVLVDDTTGYYRTIMAYDFTAKPSSTGKQPWPRLYIQESDRSPFCFIEPVIKASERPSRVRDDKGQEIKADRDLANTVQDAGPADDQKLSPSAMASGLVNSITSNIISTTTSTASKPSATNPQQDRRVEQLEKRALNATKVEAVPTNLPNKPEFARPLDIVRPDTGCATVSDATKDTVLGRETITDAGSKMQPPTLPAKQSPGLVISANNERAVGQDPTTMDLARRDAMNVRSAHPIPETPVSHTAKHKEAKDYRKQRYCENCRGFFENFEKHIDSPAHRKYAHDASKFAQLDILLAKLQRKPRISSDLSELPTITPALAESEPSDSISFANATCDKPVTPALGPVGEADTTEAMDITLHPHEPPLAVNILTLPPGHEVSRGQGQMVETQEKIARPRDRQDVEEDEGIVENMDKEGTPGEMEGQVSMAHERARNAVEIDDIADKLSSEMSQLGLSERGVDRFSDQPSDSVSVAPFAAQKEEKEEEGEGGEEEETVVETVLPSELLKNEVATPTSFQMVLRHEFRLPRSDRSGLSDSNVTSQLETDTTQPDDRFLDCSASAMASVDDGLSTPVRLRFDTSSTVASPSAAGTINRAPFSPGALHESDREGSDDGVTLVKSPSAGRGLFGKNQGVGLRDGLFIPNRSAGESSMFSPCKDITSGLYKGALKRKLDNVLAEERAAGRSQSRVAALAETPDTSKLNGLPASRNPFSNIAAQSQQLSNPSRAPSTPLRSESWVIHSPSRSSTRTSSPMSPNEPLELLFQTTTPPVSQLHQAVVDRSHQRQAQLASGYFHPSLSSQLVYESPTPTHREFRRHGHSTDLQQAPPPLQTQQRMQQTGTAIVPFQDYRMRDESETRVKPGHPGPVATSQRELGAPASQSSPIAFSSPEGSHSSVGAVNFMGQGYGFSSPSQSPSRRVQRKFFPVMTHAEQEEERVYQHYHGNQLPEPAGGQKKMRSSSSLAEAYEEYGEGAMVFIE</sequence>
<feature type="compositionally biased region" description="Low complexity" evidence="5">
    <location>
        <begin position="1083"/>
        <end position="1096"/>
    </location>
</feature>
<feature type="region of interest" description="Disordered" evidence="5">
    <location>
        <begin position="924"/>
        <end position="957"/>
    </location>
</feature>
<gene>
    <name evidence="7" type="ORF">BG015_002011</name>
</gene>
<dbReference type="Proteomes" id="UP000748756">
    <property type="component" value="Unassembled WGS sequence"/>
</dbReference>
<dbReference type="Gene3D" id="6.10.250.3410">
    <property type="entry name" value="DBF zinc finger"/>
    <property type="match status" value="1"/>
</dbReference>
<dbReference type="InterPro" id="IPR038545">
    <property type="entry name" value="Znf_DBF_sf"/>
</dbReference>
<feature type="region of interest" description="Disordered" evidence="5">
    <location>
        <begin position="1022"/>
        <end position="1097"/>
    </location>
</feature>
<feature type="region of interest" description="Disordered" evidence="5">
    <location>
        <begin position="871"/>
        <end position="895"/>
    </location>
</feature>
<comment type="caution">
    <text evidence="7">The sequence shown here is derived from an EMBL/GenBank/DDBJ whole genome shotgun (WGS) entry which is preliminary data.</text>
</comment>
<feature type="region of interest" description="Disordered" evidence="5">
    <location>
        <begin position="137"/>
        <end position="175"/>
    </location>
</feature>
<dbReference type="InterPro" id="IPR013939">
    <property type="entry name" value="Regulatory_Dfp1/Him1"/>
</dbReference>
<keyword evidence="1" id="KW-0479">Metal-binding</keyword>
<feature type="compositionally biased region" description="Basic and acidic residues" evidence="5">
    <location>
        <begin position="400"/>
        <end position="418"/>
    </location>
</feature>
<evidence type="ECO:0000256" key="2">
    <source>
        <dbReference type="ARBA" id="ARBA00022771"/>
    </source>
</evidence>
<evidence type="ECO:0000256" key="5">
    <source>
        <dbReference type="SAM" id="MobiDB-lite"/>
    </source>
</evidence>
<keyword evidence="2 4" id="KW-0863">Zinc-finger</keyword>
<dbReference type="PROSITE" id="PS51265">
    <property type="entry name" value="ZF_DBF4"/>
    <property type="match status" value="1"/>
</dbReference>
<feature type="compositionally biased region" description="Polar residues" evidence="5">
    <location>
        <begin position="1051"/>
        <end position="1075"/>
    </location>
</feature>
<accession>A0A9P5RSI6</accession>
<dbReference type="OrthoDB" id="21380at2759"/>
<dbReference type="GO" id="GO:0005634">
    <property type="term" value="C:nucleus"/>
    <property type="evidence" value="ECO:0007669"/>
    <property type="project" value="UniProtKB-ARBA"/>
</dbReference>
<dbReference type="InterPro" id="IPR036420">
    <property type="entry name" value="BRCT_dom_sf"/>
</dbReference>
<organism evidence="7 8">
    <name type="scientific">Linnemannia schmuckeri</name>
    <dbReference type="NCBI Taxonomy" id="64567"/>
    <lineage>
        <taxon>Eukaryota</taxon>
        <taxon>Fungi</taxon>
        <taxon>Fungi incertae sedis</taxon>
        <taxon>Mucoromycota</taxon>
        <taxon>Mortierellomycotina</taxon>
        <taxon>Mortierellomycetes</taxon>
        <taxon>Mortierellales</taxon>
        <taxon>Mortierellaceae</taxon>
        <taxon>Linnemannia</taxon>
    </lineage>
</organism>
<dbReference type="Pfam" id="PF08630">
    <property type="entry name" value="Dfp1_Him1_M"/>
    <property type="match status" value="1"/>
</dbReference>
<reference evidence="7" key="1">
    <citation type="journal article" date="2020" name="Fungal Divers.">
        <title>Resolving the Mortierellaceae phylogeny through synthesis of multi-gene phylogenetics and phylogenomics.</title>
        <authorList>
            <person name="Vandepol N."/>
            <person name="Liber J."/>
            <person name="Desiro A."/>
            <person name="Na H."/>
            <person name="Kennedy M."/>
            <person name="Barry K."/>
            <person name="Grigoriev I.V."/>
            <person name="Miller A.N."/>
            <person name="O'Donnell K."/>
            <person name="Stajich J.E."/>
            <person name="Bonito G."/>
        </authorList>
    </citation>
    <scope>NUCLEOTIDE SEQUENCE</scope>
    <source>
        <strain evidence="7">NRRL 6426</strain>
    </source>
</reference>
<dbReference type="CDD" id="cd00027">
    <property type="entry name" value="BRCT"/>
    <property type="match status" value="1"/>
</dbReference>
<feature type="region of interest" description="Disordered" evidence="5">
    <location>
        <begin position="400"/>
        <end position="435"/>
    </location>
</feature>
<dbReference type="FunFam" id="6.10.250.3410:FF:000001">
    <property type="entry name" value="Protein DBF4 homolog A"/>
    <property type="match status" value="1"/>
</dbReference>
<feature type="compositionally biased region" description="Polar residues" evidence="5">
    <location>
        <begin position="877"/>
        <end position="891"/>
    </location>
</feature>
<dbReference type="InterPro" id="IPR006572">
    <property type="entry name" value="Znf_DBF"/>
</dbReference>
<dbReference type="GO" id="GO:0003676">
    <property type="term" value="F:nucleic acid binding"/>
    <property type="evidence" value="ECO:0007669"/>
    <property type="project" value="InterPro"/>
</dbReference>
<feature type="compositionally biased region" description="Basic and acidic residues" evidence="5">
    <location>
        <begin position="733"/>
        <end position="744"/>
    </location>
</feature>
<keyword evidence="3" id="KW-0862">Zinc</keyword>
<feature type="compositionally biased region" description="Acidic residues" evidence="5">
    <location>
        <begin position="826"/>
        <end position="839"/>
    </location>
</feature>
<keyword evidence="8" id="KW-1185">Reference proteome</keyword>
<feature type="region of interest" description="Disordered" evidence="5">
    <location>
        <begin position="1150"/>
        <end position="1172"/>
    </location>
</feature>
<evidence type="ECO:0000313" key="8">
    <source>
        <dbReference type="Proteomes" id="UP000748756"/>
    </source>
</evidence>
<feature type="region of interest" description="Disordered" evidence="5">
    <location>
        <begin position="803"/>
        <end position="839"/>
    </location>
</feature>
<evidence type="ECO:0000256" key="4">
    <source>
        <dbReference type="PROSITE-ProRule" id="PRU00600"/>
    </source>
</evidence>
<feature type="region of interest" description="Disordered" evidence="5">
    <location>
        <begin position="1195"/>
        <end position="1233"/>
    </location>
</feature>
<feature type="region of interest" description="Disordered" evidence="5">
    <location>
        <begin position="722"/>
        <end position="749"/>
    </location>
</feature>
<dbReference type="SMART" id="SM00586">
    <property type="entry name" value="ZnF_DBF"/>
    <property type="match status" value="1"/>
</dbReference>
<dbReference type="SUPFAM" id="SSF52113">
    <property type="entry name" value="BRCT domain"/>
    <property type="match status" value="1"/>
</dbReference>
<feature type="region of interest" description="Disordered" evidence="5">
    <location>
        <begin position="52"/>
        <end position="75"/>
    </location>
</feature>
<feature type="domain" description="DBF4-type" evidence="6">
    <location>
        <begin position="597"/>
        <end position="646"/>
    </location>
</feature>
<proteinExistence type="predicted"/>
<evidence type="ECO:0000313" key="7">
    <source>
        <dbReference type="EMBL" id="KAF9139492.1"/>
    </source>
</evidence>
<dbReference type="Pfam" id="PF07535">
    <property type="entry name" value="zf-DBF"/>
    <property type="match status" value="1"/>
</dbReference>
<feature type="region of interest" description="Disordered" evidence="5">
    <location>
        <begin position="1285"/>
        <end position="1305"/>
    </location>
</feature>
<evidence type="ECO:0000259" key="6">
    <source>
        <dbReference type="PROSITE" id="PS51265"/>
    </source>
</evidence>
<feature type="compositionally biased region" description="Polar residues" evidence="5">
    <location>
        <begin position="137"/>
        <end position="156"/>
    </location>
</feature>
<dbReference type="EMBL" id="JAAAUQ010001383">
    <property type="protein sequence ID" value="KAF9139492.1"/>
    <property type="molecule type" value="Genomic_DNA"/>
</dbReference>
<dbReference type="GO" id="GO:0008270">
    <property type="term" value="F:zinc ion binding"/>
    <property type="evidence" value="ECO:0007669"/>
    <property type="project" value="UniProtKB-KW"/>
</dbReference>
<evidence type="ECO:0000256" key="1">
    <source>
        <dbReference type="ARBA" id="ARBA00022723"/>
    </source>
</evidence>
<dbReference type="Gene3D" id="3.40.50.10190">
    <property type="entry name" value="BRCT domain"/>
    <property type="match status" value="1"/>
</dbReference>